<dbReference type="RefSeq" id="XP_003746424.2">
    <property type="nucleotide sequence ID" value="XM_003746376.2"/>
</dbReference>
<dbReference type="PANTHER" id="PTHR15286">
    <property type="entry name" value="RAS-ASSOCIATING DOMAIN CONTAINING PROTEIN"/>
    <property type="match status" value="1"/>
</dbReference>
<reference evidence="4" key="1">
    <citation type="submission" date="2025-08" db="UniProtKB">
        <authorList>
            <consortium name="RefSeq"/>
        </authorList>
    </citation>
    <scope>IDENTIFICATION</scope>
</reference>
<dbReference type="AlphaFoldDB" id="A0AAJ6QWT7"/>
<dbReference type="InterPro" id="IPR033593">
    <property type="entry name" value="N-RASSF"/>
</dbReference>
<evidence type="ECO:0000256" key="1">
    <source>
        <dbReference type="SAM" id="Coils"/>
    </source>
</evidence>
<feature type="coiled-coil region" evidence="1">
    <location>
        <begin position="368"/>
        <end position="395"/>
    </location>
</feature>
<dbReference type="SUPFAM" id="SSF54236">
    <property type="entry name" value="Ubiquitin-like"/>
    <property type="match status" value="1"/>
</dbReference>
<gene>
    <name evidence="4" type="primary">LOC100899194</name>
</gene>
<protein>
    <submittedName>
        <fullName evidence="4">Uncharacterized protein LOC100899194</fullName>
    </submittedName>
</protein>
<feature type="coiled-coil region" evidence="1">
    <location>
        <begin position="249"/>
        <end position="318"/>
    </location>
</feature>
<feature type="region of interest" description="Disordered" evidence="2">
    <location>
        <begin position="428"/>
        <end position="462"/>
    </location>
</feature>
<feature type="compositionally biased region" description="Low complexity" evidence="2">
    <location>
        <begin position="161"/>
        <end position="176"/>
    </location>
</feature>
<accession>A0AAJ6QWT7</accession>
<keyword evidence="1" id="KW-0175">Coiled coil</keyword>
<organism evidence="3 4">
    <name type="scientific">Galendromus occidentalis</name>
    <name type="common">western predatory mite</name>
    <dbReference type="NCBI Taxonomy" id="34638"/>
    <lineage>
        <taxon>Eukaryota</taxon>
        <taxon>Metazoa</taxon>
        <taxon>Ecdysozoa</taxon>
        <taxon>Arthropoda</taxon>
        <taxon>Chelicerata</taxon>
        <taxon>Arachnida</taxon>
        <taxon>Acari</taxon>
        <taxon>Parasitiformes</taxon>
        <taxon>Mesostigmata</taxon>
        <taxon>Gamasina</taxon>
        <taxon>Phytoseioidea</taxon>
        <taxon>Phytoseiidae</taxon>
        <taxon>Typhlodrominae</taxon>
        <taxon>Galendromus</taxon>
    </lineage>
</organism>
<evidence type="ECO:0000256" key="2">
    <source>
        <dbReference type="SAM" id="MobiDB-lite"/>
    </source>
</evidence>
<proteinExistence type="predicted"/>
<keyword evidence="3" id="KW-1185">Reference proteome</keyword>
<name>A0AAJ6QWT7_9ACAR</name>
<evidence type="ECO:0000313" key="4">
    <source>
        <dbReference type="RefSeq" id="XP_003746424.2"/>
    </source>
</evidence>
<dbReference type="PANTHER" id="PTHR15286:SF6">
    <property type="entry name" value="GH01133P"/>
    <property type="match status" value="1"/>
</dbReference>
<evidence type="ECO:0000313" key="3">
    <source>
        <dbReference type="Proteomes" id="UP000694867"/>
    </source>
</evidence>
<dbReference type="KEGG" id="goe:100899194"/>
<dbReference type="Proteomes" id="UP000694867">
    <property type="component" value="Unplaced"/>
</dbReference>
<feature type="compositionally biased region" description="Polar residues" evidence="2">
    <location>
        <begin position="177"/>
        <end position="203"/>
    </location>
</feature>
<dbReference type="InterPro" id="IPR029071">
    <property type="entry name" value="Ubiquitin-like_domsf"/>
</dbReference>
<sequence>MTEVKIWVDRVQRVISGVTPATTVGDLLAILSRSQMLSSPSSSFVGGEYSGPRRDCLVLRRDGMEHMLSPSDRPLRLLAHSGGHLIYRPAAPIVEPQSSVGGGIPLKPGITHVQLRSNAIETALKRQTKSAPLLKPPSVAPKHVLQQPQQHVSRLDGGGNSTTTNTTTASTTTTTTIQMSQLNIKQPTQQQTTRNLNKTTSYSGAYGDKVDSQEEGREPAPSERLMPPPYEQAIRSSCRRRPADLDLLIRTQQEKLNSQAKKLEEMDREIAILESNLQNRERENVAIYPECQDLDRRLTACEARLNLAQKEEASLQTEIFATKAKIERLTIDMESYMTRECELVTKALDVVPTPQQDLPLDEKHRQIVASLQQEVRDVQRQARQLSEQLKKENLKGLMMVNPEELAEGAEGILGGATGSGLGNVTVRTLGGSSRRKVPPKGPRQLGQEMASPTQTHPIGVWV</sequence>
<dbReference type="Gene3D" id="3.10.20.90">
    <property type="entry name" value="Phosphatidylinositol 3-kinase Catalytic Subunit, Chain A, domain 1"/>
    <property type="match status" value="1"/>
</dbReference>
<feature type="region of interest" description="Disordered" evidence="2">
    <location>
        <begin position="144"/>
        <end position="228"/>
    </location>
</feature>
<dbReference type="GeneID" id="100899194"/>
<feature type="compositionally biased region" description="Basic and acidic residues" evidence="2">
    <location>
        <begin position="208"/>
        <end position="221"/>
    </location>
</feature>